<reference evidence="1 2" key="1">
    <citation type="journal article" date="2012" name="J. Bacteriol.">
        <title>Whole-Genome Sequences of Borrelia bissettii, Borrelia valaisiana, and Borrelia spielmanii.</title>
        <authorList>
            <person name="Schutzer S.E."/>
            <person name="Fraser-Liggett C.M."/>
            <person name="Qiu W.G."/>
            <person name="Kraiczy P."/>
            <person name="Mongodin E.F."/>
            <person name="Dunn J.J."/>
            <person name="Luft B.J."/>
            <person name="Casjens S.R."/>
        </authorList>
    </citation>
    <scope>NUCLEOTIDE SEQUENCE [LARGE SCALE GENOMIC DNA]</scope>
    <source>
        <strain evidence="1 2">VS116</strain>
        <plasmid evidence="1">VS116_lp28-3</plasmid>
    </source>
</reference>
<evidence type="ECO:0000313" key="1">
    <source>
        <dbReference type="EMBL" id="ACN52933.1"/>
    </source>
</evidence>
<proteinExistence type="predicted"/>
<evidence type="ECO:0000313" key="2">
    <source>
        <dbReference type="Proteomes" id="UP000006163"/>
    </source>
</evidence>
<sequence length="38" mass="4584">MFFYWWCGIFSIVVMKKFFKPAADPMGFSFVLSLSYYE</sequence>
<gene>
    <name evidence="1" type="ORF">BVAVS116_H0019</name>
</gene>
<dbReference type="HOGENOM" id="CLU_3325283_0_0_12"/>
<protein>
    <submittedName>
        <fullName evidence="1">Uncharacterized protein</fullName>
    </submittedName>
</protein>
<dbReference type="AlphaFoldDB" id="C0R976"/>
<name>C0R976_BORVA</name>
<keyword evidence="1" id="KW-0614">Plasmid</keyword>
<geneLocation type="plasmid" evidence="1 2">
    <name>VS116_lp28-3</name>
</geneLocation>
<organism evidence="1 2">
    <name type="scientific">Borreliella valaisiana VS116</name>
    <dbReference type="NCBI Taxonomy" id="445987"/>
    <lineage>
        <taxon>Bacteria</taxon>
        <taxon>Pseudomonadati</taxon>
        <taxon>Spirochaetota</taxon>
        <taxon>Spirochaetia</taxon>
        <taxon>Spirochaetales</taxon>
        <taxon>Borreliaceae</taxon>
        <taxon>Borreliella</taxon>
    </lineage>
</organism>
<accession>C0R976</accession>
<dbReference type="Proteomes" id="UP000006163">
    <property type="component" value="Plasmid VS116_lp28-3"/>
</dbReference>
<dbReference type="EMBL" id="CP001440">
    <property type="protein sequence ID" value="ACN52933.1"/>
    <property type="molecule type" value="Genomic_DNA"/>
</dbReference>
<keyword evidence="2" id="KW-1185">Reference proteome</keyword>